<keyword evidence="1 2" id="KW-0732">Signal</keyword>
<dbReference type="Proteomes" id="UP000316270">
    <property type="component" value="Chromosome 3"/>
</dbReference>
<dbReference type="InterPro" id="IPR045328">
    <property type="entry name" value="Kre9/Knh1"/>
</dbReference>
<evidence type="ECO:0000313" key="6">
    <source>
        <dbReference type="Proteomes" id="UP000316270"/>
    </source>
</evidence>
<proteinExistence type="predicted"/>
<keyword evidence="6" id="KW-1185">Reference proteome</keyword>
<protein>
    <submittedName>
        <fullName evidence="5">Uncharacterized protein</fullName>
    </submittedName>
</protein>
<evidence type="ECO:0000256" key="2">
    <source>
        <dbReference type="SAM" id="SignalP"/>
    </source>
</evidence>
<feature type="chain" id="PRO_5022061462" evidence="2">
    <location>
        <begin position="20"/>
        <end position="263"/>
    </location>
</feature>
<evidence type="ECO:0000259" key="4">
    <source>
        <dbReference type="Pfam" id="PF10342"/>
    </source>
</evidence>
<dbReference type="GO" id="GO:0005576">
    <property type="term" value="C:extracellular region"/>
    <property type="evidence" value="ECO:0007669"/>
    <property type="project" value="TreeGrafter"/>
</dbReference>
<dbReference type="PANTHER" id="PTHR28154:SF1">
    <property type="entry name" value="CELL WALL SYNTHESIS PROTEIN KNH1-RELATED"/>
    <property type="match status" value="1"/>
</dbReference>
<dbReference type="PANTHER" id="PTHR28154">
    <property type="entry name" value="CELL WALL SYNTHESIS PROTEIN KNH1-RELATED"/>
    <property type="match status" value="1"/>
</dbReference>
<evidence type="ECO:0000313" key="5">
    <source>
        <dbReference type="EMBL" id="QDS69771.1"/>
    </source>
</evidence>
<dbReference type="OrthoDB" id="2432613at2759"/>
<feature type="domain" description="Yeast cell wall synthesis Kre9/Knh1 C-terminal" evidence="3">
    <location>
        <begin position="173"/>
        <end position="252"/>
    </location>
</feature>
<feature type="signal peptide" evidence="2">
    <location>
        <begin position="1"/>
        <end position="19"/>
    </location>
</feature>
<dbReference type="InterPro" id="IPR008659">
    <property type="entry name" value="Kre9/Knh1_C"/>
</dbReference>
<dbReference type="GO" id="GO:0042546">
    <property type="term" value="P:cell wall biogenesis"/>
    <property type="evidence" value="ECO:0007669"/>
    <property type="project" value="InterPro"/>
</dbReference>
<feature type="domain" description="Yeast cell wall synthesis Kre9/Knh1-like N-terminal" evidence="4">
    <location>
        <begin position="25"/>
        <end position="129"/>
    </location>
</feature>
<evidence type="ECO:0000259" key="3">
    <source>
        <dbReference type="Pfam" id="PF05390"/>
    </source>
</evidence>
<dbReference type="GO" id="GO:0031505">
    <property type="term" value="P:fungal-type cell wall organization"/>
    <property type="evidence" value="ECO:0007669"/>
    <property type="project" value="TreeGrafter"/>
</dbReference>
<accession>A0A517L2B4</accession>
<dbReference type="STRING" id="50376.A0A517L2B4"/>
<dbReference type="InterPro" id="IPR018466">
    <property type="entry name" value="Kre9/Knh1-like_N"/>
</dbReference>
<dbReference type="GO" id="GO:0006078">
    <property type="term" value="P:(1-&gt;6)-beta-D-glucan biosynthetic process"/>
    <property type="evidence" value="ECO:0007669"/>
    <property type="project" value="InterPro"/>
</dbReference>
<evidence type="ECO:0000256" key="1">
    <source>
        <dbReference type="ARBA" id="ARBA00022729"/>
    </source>
</evidence>
<sequence length="263" mass="26961">MRPVTLSVLLSAILPLVHADVKFTSPAGGETFTGGGSIKAAWTDSGNAPSISDLSTYQLFLCAGGNDPGTFIQLASITEKGLFSNGNTAEGTVAAGVGDDAPANAYFLKMISVASTGGTVTNYSPRFSLSGMTGTFPANVQLGAKGVSGASGPPSDNQIAGAGGAVPAGGVAESFSLPFAEQTGPIRYAPMQKYPPTKITAKTKTPLYATSPYTVATTYLPILQGVTTQTGSVTWSFSQYENTVAAAPAPSDPMQKFLNRWKD</sequence>
<gene>
    <name evidence="5" type="ORF">FKW77_010287</name>
</gene>
<dbReference type="AlphaFoldDB" id="A0A517L2B4"/>
<name>A0A517L2B4_9PEZI</name>
<dbReference type="Pfam" id="PF10342">
    <property type="entry name" value="Kre9_KNH"/>
    <property type="match status" value="1"/>
</dbReference>
<dbReference type="Pfam" id="PF05390">
    <property type="entry name" value="Kre9_KNH1_C"/>
    <property type="match status" value="1"/>
</dbReference>
<reference evidence="5 6" key="1">
    <citation type="submission" date="2019-07" db="EMBL/GenBank/DDBJ databases">
        <title>Finished genome of Venturia effusa.</title>
        <authorList>
            <person name="Young C.A."/>
            <person name="Cox M.P."/>
            <person name="Ganley A.R.D."/>
            <person name="David W.J."/>
        </authorList>
    </citation>
    <scope>NUCLEOTIDE SEQUENCE [LARGE SCALE GENOMIC DNA]</scope>
    <source>
        <strain evidence="6">albino</strain>
    </source>
</reference>
<organism evidence="5 6">
    <name type="scientific">Venturia effusa</name>
    <dbReference type="NCBI Taxonomy" id="50376"/>
    <lineage>
        <taxon>Eukaryota</taxon>
        <taxon>Fungi</taxon>
        <taxon>Dikarya</taxon>
        <taxon>Ascomycota</taxon>
        <taxon>Pezizomycotina</taxon>
        <taxon>Dothideomycetes</taxon>
        <taxon>Pleosporomycetidae</taxon>
        <taxon>Venturiales</taxon>
        <taxon>Venturiaceae</taxon>
        <taxon>Venturia</taxon>
    </lineage>
</organism>
<dbReference type="EMBL" id="CP042187">
    <property type="protein sequence ID" value="QDS69771.1"/>
    <property type="molecule type" value="Genomic_DNA"/>
</dbReference>